<reference evidence="5" key="1">
    <citation type="journal article" date="2021" name="PeerJ">
        <title>Extensive microbial diversity within the chicken gut microbiome revealed by metagenomics and culture.</title>
        <authorList>
            <person name="Gilroy R."/>
            <person name="Ravi A."/>
            <person name="Getino M."/>
            <person name="Pursley I."/>
            <person name="Horton D.L."/>
            <person name="Alikhan N.F."/>
            <person name="Baker D."/>
            <person name="Gharbi K."/>
            <person name="Hall N."/>
            <person name="Watson M."/>
            <person name="Adriaenssens E.M."/>
            <person name="Foster-Nyarko E."/>
            <person name="Jarju S."/>
            <person name="Secka A."/>
            <person name="Antonio M."/>
            <person name="Oren A."/>
            <person name="Chaudhuri R.R."/>
            <person name="La Ragione R."/>
            <person name="Hildebrand F."/>
            <person name="Pallen M.J."/>
        </authorList>
    </citation>
    <scope>NUCLEOTIDE SEQUENCE</scope>
    <source>
        <strain evidence="5">CHK188-5543</strain>
    </source>
</reference>
<dbReference type="PROSITE" id="PS51350">
    <property type="entry name" value="PTS_HPR_DOM"/>
    <property type="match status" value="1"/>
</dbReference>
<dbReference type="Proteomes" id="UP000886800">
    <property type="component" value="Unassembled WGS sequence"/>
</dbReference>
<dbReference type="PRINTS" id="PR00107">
    <property type="entry name" value="PHOSPHOCPHPR"/>
</dbReference>
<dbReference type="GO" id="GO:0005737">
    <property type="term" value="C:cytoplasm"/>
    <property type="evidence" value="ECO:0007669"/>
    <property type="project" value="UniProtKB-SubCell"/>
</dbReference>
<comment type="caution">
    <text evidence="5">The sequence shown here is derived from an EMBL/GenBank/DDBJ whole genome shotgun (WGS) entry which is preliminary data.</text>
</comment>
<name>A0A9D2B827_9FIRM</name>
<dbReference type="SUPFAM" id="SSF55594">
    <property type="entry name" value="HPr-like"/>
    <property type="match status" value="1"/>
</dbReference>
<proteinExistence type="predicted"/>
<organism evidence="5 6">
    <name type="scientific">Candidatus Anaerotruncus excrementipullorum</name>
    <dbReference type="NCBI Taxonomy" id="2838465"/>
    <lineage>
        <taxon>Bacteria</taxon>
        <taxon>Bacillati</taxon>
        <taxon>Bacillota</taxon>
        <taxon>Clostridia</taxon>
        <taxon>Eubacteriales</taxon>
        <taxon>Oscillospiraceae</taxon>
        <taxon>Anaerotruncus</taxon>
    </lineage>
</organism>
<gene>
    <name evidence="5" type="ORF">H9736_09165</name>
</gene>
<dbReference type="InterPro" id="IPR050399">
    <property type="entry name" value="HPr"/>
</dbReference>
<dbReference type="InterPro" id="IPR035895">
    <property type="entry name" value="HPr-like_sf"/>
</dbReference>
<dbReference type="Pfam" id="PF00381">
    <property type="entry name" value="PTS-HPr"/>
    <property type="match status" value="1"/>
</dbReference>
<dbReference type="CDD" id="cd00367">
    <property type="entry name" value="PTS-HPr_like"/>
    <property type="match status" value="1"/>
</dbReference>
<sequence>MKTVSYVIQDTLGLHARPAGQLVKESGRYKSKITLKMGEQSVRCNRLIALMGMQIKQGDEIQLTAEGEDETQACEGLLQFLQDNRV</sequence>
<accession>A0A9D2B827</accession>
<comment type="subcellular location">
    <subcellularLocation>
        <location evidence="1">Cytoplasm</location>
    </subcellularLocation>
</comment>
<protein>
    <submittedName>
        <fullName evidence="5">HPr family phosphocarrier protein</fullName>
    </submittedName>
</protein>
<dbReference type="InterPro" id="IPR000032">
    <property type="entry name" value="HPr-like"/>
</dbReference>
<evidence type="ECO:0000256" key="2">
    <source>
        <dbReference type="ARBA" id="ARBA00022490"/>
    </source>
</evidence>
<evidence type="ECO:0000256" key="1">
    <source>
        <dbReference type="ARBA" id="ARBA00004496"/>
    </source>
</evidence>
<feature type="domain" description="HPr" evidence="4">
    <location>
        <begin position="1"/>
        <end position="86"/>
    </location>
</feature>
<dbReference type="GO" id="GO:0009401">
    <property type="term" value="P:phosphoenolpyruvate-dependent sugar phosphotransferase system"/>
    <property type="evidence" value="ECO:0007669"/>
    <property type="project" value="UniProtKB-KW"/>
</dbReference>
<dbReference type="AlphaFoldDB" id="A0A9D2B827"/>
<evidence type="ECO:0000256" key="3">
    <source>
        <dbReference type="ARBA" id="ARBA00022683"/>
    </source>
</evidence>
<dbReference type="PANTHER" id="PTHR33705:SF2">
    <property type="entry name" value="PHOSPHOCARRIER PROTEIN NPR"/>
    <property type="match status" value="1"/>
</dbReference>
<reference evidence="5" key="2">
    <citation type="submission" date="2021-04" db="EMBL/GenBank/DDBJ databases">
        <authorList>
            <person name="Gilroy R."/>
        </authorList>
    </citation>
    <scope>NUCLEOTIDE SEQUENCE</scope>
    <source>
        <strain evidence="5">CHK188-5543</strain>
    </source>
</reference>
<keyword evidence="2" id="KW-0963">Cytoplasm</keyword>
<evidence type="ECO:0000313" key="5">
    <source>
        <dbReference type="EMBL" id="HIX66403.1"/>
    </source>
</evidence>
<dbReference type="NCBIfam" id="TIGR01003">
    <property type="entry name" value="PTS_HPr_family"/>
    <property type="match status" value="1"/>
</dbReference>
<evidence type="ECO:0000313" key="6">
    <source>
        <dbReference type="Proteomes" id="UP000886800"/>
    </source>
</evidence>
<dbReference type="Gene3D" id="3.30.1340.10">
    <property type="entry name" value="HPr-like"/>
    <property type="match status" value="1"/>
</dbReference>
<evidence type="ECO:0000259" key="4">
    <source>
        <dbReference type="PROSITE" id="PS51350"/>
    </source>
</evidence>
<keyword evidence="3" id="KW-0598">Phosphotransferase system</keyword>
<dbReference type="PANTHER" id="PTHR33705">
    <property type="entry name" value="PHOSPHOCARRIER PROTEIN HPR"/>
    <property type="match status" value="1"/>
</dbReference>
<dbReference type="EMBL" id="DXES01000192">
    <property type="protein sequence ID" value="HIX66403.1"/>
    <property type="molecule type" value="Genomic_DNA"/>
</dbReference>